<dbReference type="AlphaFoldDB" id="A0A7W8QT43"/>
<sequence length="231" mass="24493">MGRQGFGALVSDEQWTRFLRAGVTRRFAPGERIVRQGERGDAVYMLAEGTVKVSMVRTDGTEALLALRGPGEALGELSALSGLARTATVTASGGPCLTRVLSGPQFRLLVKTMALEGALWEHVVLRQSESDSLRAEMAALPAGQRLAALLLRLAALLGADIAPGDPGSGGHGTVLRFGLTQQELGDSIGLSRTSVAAEFARLRSMGVISTGRQYIAVRDVRRLRRVAVGEE</sequence>
<evidence type="ECO:0000259" key="5">
    <source>
        <dbReference type="PROSITE" id="PS51063"/>
    </source>
</evidence>
<dbReference type="Pfam" id="PF00027">
    <property type="entry name" value="cNMP_binding"/>
    <property type="match status" value="1"/>
</dbReference>
<dbReference type="SUPFAM" id="SSF51206">
    <property type="entry name" value="cAMP-binding domain-like"/>
    <property type="match status" value="1"/>
</dbReference>
<dbReference type="Gene3D" id="2.60.120.10">
    <property type="entry name" value="Jelly Rolls"/>
    <property type="match status" value="1"/>
</dbReference>
<dbReference type="InterPro" id="IPR014710">
    <property type="entry name" value="RmlC-like_jellyroll"/>
</dbReference>
<dbReference type="InterPro" id="IPR012318">
    <property type="entry name" value="HTH_CRP"/>
</dbReference>
<organism evidence="6 7">
    <name type="scientific">Nocardiopsis composta</name>
    <dbReference type="NCBI Taxonomy" id="157465"/>
    <lineage>
        <taxon>Bacteria</taxon>
        <taxon>Bacillati</taxon>
        <taxon>Actinomycetota</taxon>
        <taxon>Actinomycetes</taxon>
        <taxon>Streptosporangiales</taxon>
        <taxon>Nocardiopsidaceae</taxon>
        <taxon>Nocardiopsis</taxon>
    </lineage>
</organism>
<dbReference type="InterPro" id="IPR018488">
    <property type="entry name" value="cNMP-bd_CS"/>
</dbReference>
<proteinExistence type="predicted"/>
<dbReference type="SMART" id="SM00100">
    <property type="entry name" value="cNMP"/>
    <property type="match status" value="1"/>
</dbReference>
<dbReference type="Proteomes" id="UP000572635">
    <property type="component" value="Unassembled WGS sequence"/>
</dbReference>
<dbReference type="InterPro" id="IPR050397">
    <property type="entry name" value="Env_Response_Regulators"/>
</dbReference>
<protein>
    <submittedName>
        <fullName evidence="6">CRP-like cAMP-binding protein</fullName>
    </submittedName>
</protein>
<dbReference type="PROSITE" id="PS50042">
    <property type="entry name" value="CNMP_BINDING_3"/>
    <property type="match status" value="1"/>
</dbReference>
<keyword evidence="1" id="KW-0805">Transcription regulation</keyword>
<feature type="domain" description="HTH crp-type" evidence="5">
    <location>
        <begin position="140"/>
        <end position="221"/>
    </location>
</feature>
<accession>A0A7W8QT43</accession>
<dbReference type="InterPro" id="IPR036390">
    <property type="entry name" value="WH_DNA-bd_sf"/>
</dbReference>
<dbReference type="SUPFAM" id="SSF46785">
    <property type="entry name" value="Winged helix' DNA-binding domain"/>
    <property type="match status" value="1"/>
</dbReference>
<comment type="caution">
    <text evidence="6">The sequence shown here is derived from an EMBL/GenBank/DDBJ whole genome shotgun (WGS) entry which is preliminary data.</text>
</comment>
<dbReference type="InterPro" id="IPR000595">
    <property type="entry name" value="cNMP-bd_dom"/>
</dbReference>
<feature type="domain" description="Cyclic nucleotide-binding" evidence="4">
    <location>
        <begin position="6"/>
        <end position="110"/>
    </location>
</feature>
<keyword evidence="2" id="KW-0238">DNA-binding</keyword>
<dbReference type="GO" id="GO:0003700">
    <property type="term" value="F:DNA-binding transcription factor activity"/>
    <property type="evidence" value="ECO:0007669"/>
    <property type="project" value="TreeGrafter"/>
</dbReference>
<evidence type="ECO:0000313" key="6">
    <source>
        <dbReference type="EMBL" id="MBB5436085.1"/>
    </source>
</evidence>
<dbReference type="PROSITE" id="PS00888">
    <property type="entry name" value="CNMP_BINDING_1"/>
    <property type="match status" value="1"/>
</dbReference>
<gene>
    <name evidence="6" type="ORF">HDA36_006233</name>
</gene>
<dbReference type="PANTHER" id="PTHR24567">
    <property type="entry name" value="CRP FAMILY TRANSCRIPTIONAL REGULATORY PROTEIN"/>
    <property type="match status" value="1"/>
</dbReference>
<evidence type="ECO:0000256" key="3">
    <source>
        <dbReference type="ARBA" id="ARBA00023163"/>
    </source>
</evidence>
<dbReference type="SMART" id="SM00419">
    <property type="entry name" value="HTH_CRP"/>
    <property type="match status" value="1"/>
</dbReference>
<dbReference type="GO" id="GO:0005829">
    <property type="term" value="C:cytosol"/>
    <property type="evidence" value="ECO:0007669"/>
    <property type="project" value="TreeGrafter"/>
</dbReference>
<evidence type="ECO:0000313" key="7">
    <source>
        <dbReference type="Proteomes" id="UP000572635"/>
    </source>
</evidence>
<dbReference type="RefSeq" id="WP_184399362.1">
    <property type="nucleotide sequence ID" value="NZ_BAAAJD010000116.1"/>
</dbReference>
<keyword evidence="3" id="KW-0804">Transcription</keyword>
<dbReference type="InterPro" id="IPR018490">
    <property type="entry name" value="cNMP-bd_dom_sf"/>
</dbReference>
<evidence type="ECO:0000256" key="1">
    <source>
        <dbReference type="ARBA" id="ARBA00023015"/>
    </source>
</evidence>
<evidence type="ECO:0000256" key="2">
    <source>
        <dbReference type="ARBA" id="ARBA00023125"/>
    </source>
</evidence>
<dbReference type="EMBL" id="JACHDB010000002">
    <property type="protein sequence ID" value="MBB5436085.1"/>
    <property type="molecule type" value="Genomic_DNA"/>
</dbReference>
<evidence type="ECO:0000259" key="4">
    <source>
        <dbReference type="PROSITE" id="PS50042"/>
    </source>
</evidence>
<dbReference type="CDD" id="cd00038">
    <property type="entry name" value="CAP_ED"/>
    <property type="match status" value="1"/>
</dbReference>
<dbReference type="PROSITE" id="PS51063">
    <property type="entry name" value="HTH_CRP_2"/>
    <property type="match status" value="1"/>
</dbReference>
<dbReference type="Pfam" id="PF13545">
    <property type="entry name" value="HTH_Crp_2"/>
    <property type="match status" value="1"/>
</dbReference>
<name>A0A7W8QT43_9ACTN</name>
<keyword evidence="7" id="KW-1185">Reference proteome</keyword>
<dbReference type="GO" id="GO:0003677">
    <property type="term" value="F:DNA binding"/>
    <property type="evidence" value="ECO:0007669"/>
    <property type="project" value="UniProtKB-KW"/>
</dbReference>
<reference evidence="6 7" key="1">
    <citation type="submission" date="2020-08" db="EMBL/GenBank/DDBJ databases">
        <title>Sequencing the genomes of 1000 actinobacteria strains.</title>
        <authorList>
            <person name="Klenk H.-P."/>
        </authorList>
    </citation>
    <scope>NUCLEOTIDE SEQUENCE [LARGE SCALE GENOMIC DNA]</scope>
    <source>
        <strain evidence="6 7">DSM 44551</strain>
    </source>
</reference>
<dbReference type="PANTHER" id="PTHR24567:SF68">
    <property type="entry name" value="DNA-BINDING TRANSCRIPTIONAL DUAL REGULATOR CRP"/>
    <property type="match status" value="1"/>
</dbReference>